<dbReference type="CDD" id="cd00882">
    <property type="entry name" value="Ras_like_GTPase"/>
    <property type="match status" value="1"/>
</dbReference>
<gene>
    <name evidence="4" type="ORF">B0H16DRAFT_1893965</name>
</gene>
<evidence type="ECO:0000259" key="3">
    <source>
        <dbReference type="Pfam" id="PF01926"/>
    </source>
</evidence>
<dbReference type="EMBL" id="JARKIB010000168">
    <property type="protein sequence ID" value="KAJ7729006.1"/>
    <property type="molecule type" value="Genomic_DNA"/>
</dbReference>
<comment type="caution">
    <text evidence="4">The sequence shown here is derived from an EMBL/GenBank/DDBJ whole genome shotgun (WGS) entry which is preliminary data.</text>
</comment>
<sequence>MKQCHSTLLLPPSMTESLETQLSSLTFNEELDSTYDAIVESCPKFRILLIGRSGVGKSALINAVFGSGVAIEEHGIQPGTVPDINHEFVLPNNPRLVFHDSQGFSHGDGQNFETVLRFIRERGERPQLEDRLHVIWLCTEIPIYGGSLFQTAEERILHSSDLKVPIVIVFTKFDKPVNKIKRKLPKTVDRDKVARDAAKDKFQKDYAESLSTLPASIPHVEVSKHINFKDTLDRLVDLTEKEVKGAMSYVWVSSQCPSADLKIKASIQIGKKKYWSGLSRSLNIPGRSLSKWLDVVLRDLVSCWGFDDPQGLLKSNLFKTKMTTLQEDLLDDESSTFPKIPLGAVATVAGIVSGVIPPAAPFAIPIAAGLVFAAWVYKVYLTTYEPLASSHQMFMSRRSPQVLRGLMGYIIDLTIVMQSLFWLTRARAEAKSKAVGDPIATVPLSKRLVELAYKAYATDEHSRTVHAEIRQFVKRTIALKPELVLGQIVKLIETHRFQPSKGFQSEAESERGSGEESVNWDTGNSV</sequence>
<dbReference type="SUPFAM" id="SSF52540">
    <property type="entry name" value="P-loop containing nucleoside triphosphate hydrolases"/>
    <property type="match status" value="1"/>
</dbReference>
<dbReference type="InterPro" id="IPR006073">
    <property type="entry name" value="GTP-bd"/>
</dbReference>
<keyword evidence="2" id="KW-0812">Transmembrane</keyword>
<accession>A0AAD7HV85</accession>
<feature type="transmembrane region" description="Helical" evidence="2">
    <location>
        <begin position="362"/>
        <end position="381"/>
    </location>
</feature>
<feature type="transmembrane region" description="Helical" evidence="2">
    <location>
        <begin position="402"/>
        <end position="423"/>
    </location>
</feature>
<protein>
    <recommendedName>
        <fullName evidence="3">G domain-containing protein</fullName>
    </recommendedName>
</protein>
<feature type="region of interest" description="Disordered" evidence="1">
    <location>
        <begin position="502"/>
        <end position="526"/>
    </location>
</feature>
<dbReference type="GO" id="GO:0005525">
    <property type="term" value="F:GTP binding"/>
    <property type="evidence" value="ECO:0007669"/>
    <property type="project" value="InterPro"/>
</dbReference>
<dbReference type="Gene3D" id="3.40.50.300">
    <property type="entry name" value="P-loop containing nucleotide triphosphate hydrolases"/>
    <property type="match status" value="1"/>
</dbReference>
<evidence type="ECO:0000256" key="1">
    <source>
        <dbReference type="SAM" id="MobiDB-lite"/>
    </source>
</evidence>
<dbReference type="Proteomes" id="UP001215598">
    <property type="component" value="Unassembled WGS sequence"/>
</dbReference>
<feature type="domain" description="G" evidence="3">
    <location>
        <begin position="46"/>
        <end position="120"/>
    </location>
</feature>
<reference evidence="4" key="1">
    <citation type="submission" date="2023-03" db="EMBL/GenBank/DDBJ databases">
        <title>Massive genome expansion in bonnet fungi (Mycena s.s.) driven by repeated elements and novel gene families across ecological guilds.</title>
        <authorList>
            <consortium name="Lawrence Berkeley National Laboratory"/>
            <person name="Harder C.B."/>
            <person name="Miyauchi S."/>
            <person name="Viragh M."/>
            <person name="Kuo A."/>
            <person name="Thoen E."/>
            <person name="Andreopoulos B."/>
            <person name="Lu D."/>
            <person name="Skrede I."/>
            <person name="Drula E."/>
            <person name="Henrissat B."/>
            <person name="Morin E."/>
            <person name="Kohler A."/>
            <person name="Barry K."/>
            <person name="LaButti K."/>
            <person name="Morin E."/>
            <person name="Salamov A."/>
            <person name="Lipzen A."/>
            <person name="Mereny Z."/>
            <person name="Hegedus B."/>
            <person name="Baldrian P."/>
            <person name="Stursova M."/>
            <person name="Weitz H."/>
            <person name="Taylor A."/>
            <person name="Grigoriev I.V."/>
            <person name="Nagy L.G."/>
            <person name="Martin F."/>
            <person name="Kauserud H."/>
        </authorList>
    </citation>
    <scope>NUCLEOTIDE SEQUENCE</scope>
    <source>
        <strain evidence="4">CBHHK182m</strain>
    </source>
</reference>
<evidence type="ECO:0000256" key="2">
    <source>
        <dbReference type="SAM" id="Phobius"/>
    </source>
</evidence>
<name>A0AAD7HV85_9AGAR</name>
<proteinExistence type="predicted"/>
<evidence type="ECO:0000313" key="4">
    <source>
        <dbReference type="EMBL" id="KAJ7729006.1"/>
    </source>
</evidence>
<dbReference type="AlphaFoldDB" id="A0AAD7HV85"/>
<keyword evidence="2" id="KW-1133">Transmembrane helix</keyword>
<organism evidence="4 5">
    <name type="scientific">Mycena metata</name>
    <dbReference type="NCBI Taxonomy" id="1033252"/>
    <lineage>
        <taxon>Eukaryota</taxon>
        <taxon>Fungi</taxon>
        <taxon>Dikarya</taxon>
        <taxon>Basidiomycota</taxon>
        <taxon>Agaricomycotina</taxon>
        <taxon>Agaricomycetes</taxon>
        <taxon>Agaricomycetidae</taxon>
        <taxon>Agaricales</taxon>
        <taxon>Marasmiineae</taxon>
        <taxon>Mycenaceae</taxon>
        <taxon>Mycena</taxon>
    </lineage>
</organism>
<dbReference type="InterPro" id="IPR027417">
    <property type="entry name" value="P-loop_NTPase"/>
</dbReference>
<keyword evidence="5" id="KW-1185">Reference proteome</keyword>
<evidence type="ECO:0000313" key="5">
    <source>
        <dbReference type="Proteomes" id="UP001215598"/>
    </source>
</evidence>
<dbReference type="Pfam" id="PF01926">
    <property type="entry name" value="MMR_HSR1"/>
    <property type="match status" value="1"/>
</dbReference>
<keyword evidence="2" id="KW-0472">Membrane</keyword>